<dbReference type="Gene3D" id="3.20.20.80">
    <property type="entry name" value="Glycosidases"/>
    <property type="match status" value="1"/>
</dbReference>
<dbReference type="Pfam" id="PF00232">
    <property type="entry name" value="Glyco_hydro_1"/>
    <property type="match status" value="1"/>
</dbReference>
<evidence type="ECO:0000256" key="3">
    <source>
        <dbReference type="ARBA" id="ARBA00022801"/>
    </source>
</evidence>
<evidence type="ECO:0000313" key="7">
    <source>
        <dbReference type="Proteomes" id="UP000824469"/>
    </source>
</evidence>
<dbReference type="Proteomes" id="UP000824469">
    <property type="component" value="Unassembled WGS sequence"/>
</dbReference>
<evidence type="ECO:0000256" key="5">
    <source>
        <dbReference type="RuleBase" id="RU003690"/>
    </source>
</evidence>
<comment type="similarity">
    <text evidence="1 5">Belongs to the glycosyl hydrolase 1 family.</text>
</comment>
<dbReference type="PANTHER" id="PTHR10353">
    <property type="entry name" value="GLYCOSYL HYDROLASE"/>
    <property type="match status" value="1"/>
</dbReference>
<evidence type="ECO:0008006" key="8">
    <source>
        <dbReference type="Google" id="ProtNLM"/>
    </source>
</evidence>
<evidence type="ECO:0000256" key="4">
    <source>
        <dbReference type="ARBA" id="ARBA00023180"/>
    </source>
</evidence>
<dbReference type="FunFam" id="3.20.20.80:FF:000069">
    <property type="entry name" value="Beta-glucosidase 1"/>
    <property type="match status" value="1"/>
</dbReference>
<dbReference type="InterPro" id="IPR033132">
    <property type="entry name" value="GH_1_N_CS"/>
</dbReference>
<accession>A0AA38FV51</accession>
<dbReference type="AlphaFoldDB" id="A0AA38FV51"/>
<dbReference type="PANTHER" id="PTHR10353:SF29">
    <property type="entry name" value="BETA-GLUCOSIDASE 11"/>
    <property type="match status" value="1"/>
</dbReference>
<dbReference type="SUPFAM" id="SSF51445">
    <property type="entry name" value="(Trans)glycosidases"/>
    <property type="match status" value="1"/>
</dbReference>
<gene>
    <name evidence="6" type="ORF">KI387_026072</name>
</gene>
<keyword evidence="2" id="KW-0732">Signal</keyword>
<dbReference type="PRINTS" id="PR00131">
    <property type="entry name" value="GLHYDRLASE1"/>
</dbReference>
<keyword evidence="4" id="KW-0325">Glycoprotein</keyword>
<proteinExistence type="inferred from homology"/>
<keyword evidence="3" id="KW-0378">Hydrolase</keyword>
<name>A0AA38FV51_TAXCH</name>
<protein>
    <recommendedName>
        <fullName evidence="8">Beta-glucosidase</fullName>
    </recommendedName>
</protein>
<evidence type="ECO:0000256" key="2">
    <source>
        <dbReference type="ARBA" id="ARBA00022729"/>
    </source>
</evidence>
<organism evidence="6 7">
    <name type="scientific">Taxus chinensis</name>
    <name type="common">Chinese yew</name>
    <name type="synonym">Taxus wallichiana var. chinensis</name>
    <dbReference type="NCBI Taxonomy" id="29808"/>
    <lineage>
        <taxon>Eukaryota</taxon>
        <taxon>Viridiplantae</taxon>
        <taxon>Streptophyta</taxon>
        <taxon>Embryophyta</taxon>
        <taxon>Tracheophyta</taxon>
        <taxon>Spermatophyta</taxon>
        <taxon>Pinopsida</taxon>
        <taxon>Pinidae</taxon>
        <taxon>Conifers II</taxon>
        <taxon>Cupressales</taxon>
        <taxon>Taxaceae</taxon>
        <taxon>Taxus</taxon>
    </lineage>
</organism>
<dbReference type="PROSITE" id="PS00653">
    <property type="entry name" value="GLYCOSYL_HYDROL_F1_2"/>
    <property type="match status" value="1"/>
</dbReference>
<evidence type="ECO:0000256" key="1">
    <source>
        <dbReference type="ARBA" id="ARBA00010838"/>
    </source>
</evidence>
<dbReference type="InterPro" id="IPR001360">
    <property type="entry name" value="Glyco_hydro_1"/>
</dbReference>
<dbReference type="InterPro" id="IPR017853">
    <property type="entry name" value="GH"/>
</dbReference>
<dbReference type="EMBL" id="JAHRHJ020000006">
    <property type="protein sequence ID" value="KAH9311037.1"/>
    <property type="molecule type" value="Genomic_DNA"/>
</dbReference>
<dbReference type="OMA" id="ETHSGWK"/>
<sequence>MRRDEKRCLYGIPQGRRLGLHQPTSQVHRGIENQPRDLYGMNPKPLAINHVGGLELIVDPLPCACFHLHAYLPRTHNTKDKNMPSLCFHIRLYIFKTPTWHELGGHITDRLNNNAREDSPALARHEVFQVAASLTPEISVKKYKAHRYTTPKPSIASVELKEALHRLLTTHSPSPFLRSSCSQDNFSRDDFPPNFIFGAGTSAYQVEGAAAVDGRKPCIWDTFTHLGKMLDGSTADVSADQYHHYKEDVRLMFKMGLDAYRFSISWSRLIPDGKGSINPKGLEYYNNLINELILHGIEPHVTLYHFDLPQSLEDAYGGWIDPQIIEDFRAFAEVCFREFGDRVKYWTTFNEPNAFPSFSYDIGWLPPQRCSYPFGFHNCSAGDSTVEPYIVAHHLLLSHAETVKLYREKFQAKQKGFMSITIMMIWLVPLTNSSKDIAATKRTFDFQNGWFLDPLLFGDYPSSMKKIVGSRLPTFTKQQSEMLKGSYDFIGVNHYNSDYVSDSSHNWVTVERDYLRDIGSKKTVLRDGIPIGKIAVTGLAVVPWGLQALLEHLKQHYGNPPIIIYENGYGTRNDQSLSLSEALNDRPRMEYLHDYIENLLAAIKNGSNTRGYFVWTLMDNFEFAFGYQIRYGLYYVDFKDNNLKRYPNLSARWYAKFLRGKKRIESLSKGTVVPAN</sequence>
<dbReference type="GO" id="GO:0005975">
    <property type="term" value="P:carbohydrate metabolic process"/>
    <property type="evidence" value="ECO:0007669"/>
    <property type="project" value="InterPro"/>
</dbReference>
<dbReference type="GO" id="GO:0008422">
    <property type="term" value="F:beta-glucosidase activity"/>
    <property type="evidence" value="ECO:0007669"/>
    <property type="project" value="TreeGrafter"/>
</dbReference>
<comment type="caution">
    <text evidence="6">The sequence shown here is derived from an EMBL/GenBank/DDBJ whole genome shotgun (WGS) entry which is preliminary data.</text>
</comment>
<reference evidence="6 7" key="1">
    <citation type="journal article" date="2021" name="Nat. Plants">
        <title>The Taxus genome provides insights into paclitaxel biosynthesis.</title>
        <authorList>
            <person name="Xiong X."/>
            <person name="Gou J."/>
            <person name="Liao Q."/>
            <person name="Li Y."/>
            <person name="Zhou Q."/>
            <person name="Bi G."/>
            <person name="Li C."/>
            <person name="Du R."/>
            <person name="Wang X."/>
            <person name="Sun T."/>
            <person name="Guo L."/>
            <person name="Liang H."/>
            <person name="Lu P."/>
            <person name="Wu Y."/>
            <person name="Zhang Z."/>
            <person name="Ro D.K."/>
            <person name="Shang Y."/>
            <person name="Huang S."/>
            <person name="Yan J."/>
        </authorList>
    </citation>
    <scope>NUCLEOTIDE SEQUENCE [LARGE SCALE GENOMIC DNA]</scope>
    <source>
        <strain evidence="6">Ta-2019</strain>
    </source>
</reference>
<feature type="non-terminal residue" evidence="6">
    <location>
        <position position="676"/>
    </location>
</feature>
<evidence type="ECO:0000313" key="6">
    <source>
        <dbReference type="EMBL" id="KAH9311037.1"/>
    </source>
</evidence>
<keyword evidence="7" id="KW-1185">Reference proteome</keyword>